<evidence type="ECO:0000256" key="1">
    <source>
        <dbReference type="SAM" id="MobiDB-lite"/>
    </source>
</evidence>
<name>A0AAU9AKR8_LYSEN</name>
<proteinExistence type="predicted"/>
<dbReference type="EMBL" id="AP014940">
    <property type="protein sequence ID" value="BAV97969.1"/>
    <property type="molecule type" value="Genomic_DNA"/>
</dbReference>
<accession>A0AAU9AKR8</accession>
<protein>
    <recommendedName>
        <fullName evidence="4">CopL family metal-binding regulatory protein</fullName>
    </recommendedName>
</protein>
<feature type="region of interest" description="Disordered" evidence="1">
    <location>
        <begin position="46"/>
        <end position="72"/>
    </location>
</feature>
<dbReference type="NCBIfam" id="NF033807">
    <property type="entry name" value="CopL_fam"/>
    <property type="match status" value="1"/>
</dbReference>
<dbReference type="KEGG" id="lem:LEN_2482"/>
<dbReference type="InterPro" id="IPR048034">
    <property type="entry name" value="CopL-like"/>
</dbReference>
<reference evidence="2 3" key="1">
    <citation type="journal article" date="2017" name="DNA Res.">
        <title>Complete genome sequence and expression profile of the commercial lytic enzyme producer Lysobacter enzymogenes M497-1.</title>
        <authorList>
            <person name="Takami H."/>
            <person name="Toyoda A."/>
            <person name="Uchiyama I."/>
            <person name="Itoh T."/>
            <person name="Takaki Y."/>
            <person name="Arai W."/>
            <person name="Nishi S."/>
            <person name="Kawai M."/>
            <person name="Shinya K."/>
            <person name="Ikeda H."/>
        </authorList>
    </citation>
    <scope>NUCLEOTIDE SEQUENCE [LARGE SCALE GENOMIC DNA]</scope>
    <source>
        <strain evidence="2 3">M497-1</strain>
    </source>
</reference>
<dbReference type="AlphaFoldDB" id="A0AAU9AKR8"/>
<evidence type="ECO:0008006" key="4">
    <source>
        <dbReference type="Google" id="ProtNLM"/>
    </source>
</evidence>
<gene>
    <name evidence="2" type="ORF">LEN_2482</name>
</gene>
<organism evidence="2 3">
    <name type="scientific">Lysobacter enzymogenes</name>
    <dbReference type="NCBI Taxonomy" id="69"/>
    <lineage>
        <taxon>Bacteria</taxon>
        <taxon>Pseudomonadati</taxon>
        <taxon>Pseudomonadota</taxon>
        <taxon>Gammaproteobacteria</taxon>
        <taxon>Lysobacterales</taxon>
        <taxon>Lysobacteraceae</taxon>
        <taxon>Lysobacter</taxon>
    </lineage>
</organism>
<sequence>MPSPRVLLRMLLILVLCADGIFAAWASTRMAVAELGHGASSSVSHHGASGLTKTAGQRLAQDDGAGAPVPDPSPHHDDCDCSSLSGCACSCMLTFFPGRNTPLFCAQHTLASMHLAPPLLPPVRHRLSALFRPPIA</sequence>
<evidence type="ECO:0000313" key="2">
    <source>
        <dbReference type="EMBL" id="BAV97969.1"/>
    </source>
</evidence>
<evidence type="ECO:0000313" key="3">
    <source>
        <dbReference type="Proteomes" id="UP000218824"/>
    </source>
</evidence>
<dbReference type="Proteomes" id="UP000218824">
    <property type="component" value="Chromosome"/>
</dbReference>